<proteinExistence type="predicted"/>
<protein>
    <submittedName>
        <fullName evidence="1">Uncharacterized protein</fullName>
    </submittedName>
</protein>
<name>A0A7Z9A5D9_9MICC</name>
<dbReference type="EMBL" id="LR134479">
    <property type="protein sequence ID" value="VEI24482.1"/>
    <property type="molecule type" value="Genomic_DNA"/>
</dbReference>
<organism evidence="1 2">
    <name type="scientific">Rothia aeria</name>
    <dbReference type="NCBI Taxonomy" id="172042"/>
    <lineage>
        <taxon>Bacteria</taxon>
        <taxon>Bacillati</taxon>
        <taxon>Actinomycetota</taxon>
        <taxon>Actinomycetes</taxon>
        <taxon>Micrococcales</taxon>
        <taxon>Micrococcaceae</taxon>
        <taxon>Rothia</taxon>
    </lineage>
</organism>
<dbReference type="RefSeq" id="WP_126500605.1">
    <property type="nucleotide sequence ID" value="NZ_LR134479.1"/>
</dbReference>
<reference evidence="1 2" key="1">
    <citation type="submission" date="2018-12" db="EMBL/GenBank/DDBJ databases">
        <authorList>
            <consortium name="Pathogen Informatics"/>
        </authorList>
    </citation>
    <scope>NUCLEOTIDE SEQUENCE [LARGE SCALE GENOMIC DNA]</scope>
    <source>
        <strain evidence="1 2">NCTC10207</strain>
    </source>
</reference>
<dbReference type="Proteomes" id="UP000282386">
    <property type="component" value="Chromosome"/>
</dbReference>
<evidence type="ECO:0000313" key="1">
    <source>
        <dbReference type="EMBL" id="VEI24482.1"/>
    </source>
</evidence>
<evidence type="ECO:0000313" key="2">
    <source>
        <dbReference type="Proteomes" id="UP000282386"/>
    </source>
</evidence>
<accession>A0A7Z9A5D9</accession>
<gene>
    <name evidence="1" type="ORF">NCTC10207_02103</name>
</gene>
<dbReference type="AlphaFoldDB" id="A0A7Z9A5D9"/>
<sequence length="321" mass="36832">MTNYDKNVNDFHRVVNYYYLYRERSNGRGKRKEKDITIPKRWFEAFSRIQNSSMDERTVKSIVYDIQVEENRNMVLIGMHQPIDLALMSRIDSRKEVVKDFKLDDSEGSIRLANASAVAITEINGALVFALARGSSVSVPRQRALIEFFNHMFSQKNNYVWKNKGITMEPDKELLEKCDGVTFYTGSFLEDNRSIQSQIEDGGGRIRSVLRKFAENANGEVEIKIKVSDSKNNPDVQKELKEQVQESIKGMYAKSSIEHAEIIVDNETKIINLLEHDMATDIFLPPSKRIGLTFTALLEMVGDELERVKSTIEDIFNNNSN</sequence>